<reference evidence="13 14" key="1">
    <citation type="journal article" date="2013" name="Genome Announc.">
        <title>Draft genome sequence of an Actinobacterium, Brachybacterium muris strain UCD-AY4.</title>
        <authorList>
            <person name="Lo J.R."/>
            <person name="Lang J.M."/>
            <person name="Darling A.E."/>
            <person name="Eisen J.A."/>
            <person name="Coil D.A."/>
        </authorList>
    </citation>
    <scope>NUCLEOTIDE SEQUENCE [LARGE SCALE GENOMIC DNA]</scope>
    <source>
        <strain evidence="13 14">UCD-AY4</strain>
    </source>
</reference>
<dbReference type="Gene3D" id="3.40.50.2000">
    <property type="entry name" value="Glycogen Phosphorylase B"/>
    <property type="match status" value="3"/>
</dbReference>
<dbReference type="EC" id="2.4.1.1" evidence="4"/>
<dbReference type="AlphaFoldDB" id="A0A022KY94"/>
<sequence>MKSISTITVASDLPAALEPLRELAYNLRWTWRRQTVELFKLLDAKAFADSGQNPIAMLPLVSAGRLAEAARDESFLARMRAEVGDLHTYLDSDRWFQRTVPDTGTAGVASTPAIAYFSMEFGISPTLPIYSGGLGILAGDHLKSASDLGVPLVAIGLLYQWGYFSQSLDREGWQQENYKHNDTEKLPVEPVLGADGEQLTVSLTLPGQREVAVAIWCAQVGRIPLLLLDTDLEVNDAEAREITDRLYGGDHEHRILQEIVLGIGGVRAVAAYSEATSFPAPQVFHLNEGHAGFSGLERVGQLMARGASFAEAVAEVRAGTVFTTHTPVPAGIDRFGAEQLRQYLDADASGTSRLIPSLPVEAALALGIENGTDIFNMAHLGFRIAQRSNGVAKLHGAVSRGMFQELYPGFDVPEVPIGSVTNGVHRRTWTSDAMDDLYKKAMGDVDISSMSDWSALASLTDHDLGEARAALRADLVTMARAHVKESWLRRGADEAELAWTDHILDPEVLTIGFARRVSTYKRLTLMLQDPERLKRILLDPDRPVQIVIAGKSHPADLPGKEFLQQMVRFADQHGVRHRIAFLPDYDIRMAEVLIAGSDVWLNNPIRPEEASGTSGMKAVLNGGLTFSISDGWWDEMKDDEFGWTIPTAQVDDLAERDRTEAEALYEILENSIVPLFYERDARGLQRGWMTKVRSSLVKVGPQIVAARMVRDYVTDLYLPAARAAGAFSADPALAGEFTSWKTQVSEVWPKVSVTDVRLDGARGDTVPSGAEVTLSADVQQAGLRDADVLVEAVIGPVDADGEITDGQLIPLHRAEDGRWVARFALANPGTVGYTVRVTPQHPVLASRAELGLVTTA</sequence>
<evidence type="ECO:0000256" key="5">
    <source>
        <dbReference type="ARBA" id="ARBA00022533"/>
    </source>
</evidence>
<organism evidence="13 14">
    <name type="scientific">Brachybacterium muris UCD-AY4</name>
    <dbReference type="NCBI Taxonomy" id="1249481"/>
    <lineage>
        <taxon>Bacteria</taxon>
        <taxon>Bacillati</taxon>
        <taxon>Actinomycetota</taxon>
        <taxon>Actinomycetes</taxon>
        <taxon>Micrococcales</taxon>
        <taxon>Dermabacteraceae</taxon>
        <taxon>Brachybacterium</taxon>
    </lineage>
</organism>
<keyword evidence="8 11" id="KW-0663">Pyridoxal phosphate</keyword>
<dbReference type="GO" id="GO:0005975">
    <property type="term" value="P:carbohydrate metabolic process"/>
    <property type="evidence" value="ECO:0007669"/>
    <property type="project" value="InterPro"/>
</dbReference>
<evidence type="ECO:0000256" key="10">
    <source>
        <dbReference type="ARBA" id="ARBA00025174"/>
    </source>
</evidence>
<dbReference type="GO" id="GO:0008184">
    <property type="term" value="F:glycogen phosphorylase activity"/>
    <property type="evidence" value="ECO:0007669"/>
    <property type="project" value="InterPro"/>
</dbReference>
<evidence type="ECO:0000256" key="1">
    <source>
        <dbReference type="ARBA" id="ARBA00001275"/>
    </source>
</evidence>
<dbReference type="InterPro" id="IPR000811">
    <property type="entry name" value="Glyco_trans_35"/>
</dbReference>
<keyword evidence="9" id="KW-0119">Carbohydrate metabolism</keyword>
<gene>
    <name evidence="13" type="ORF">D641_0104765</name>
</gene>
<dbReference type="NCBIfam" id="TIGR02094">
    <property type="entry name" value="more_P_ylases"/>
    <property type="match status" value="1"/>
</dbReference>
<dbReference type="PROSITE" id="PS00102">
    <property type="entry name" value="PHOSPHORYLASE"/>
    <property type="match status" value="1"/>
</dbReference>
<dbReference type="Pfam" id="PF11897">
    <property type="entry name" value="DUF3417"/>
    <property type="match status" value="1"/>
</dbReference>
<evidence type="ECO:0000256" key="3">
    <source>
        <dbReference type="ARBA" id="ARBA00006047"/>
    </source>
</evidence>
<dbReference type="InterPro" id="IPR035090">
    <property type="entry name" value="Pyridoxal_P_attach_site"/>
</dbReference>
<dbReference type="PANTHER" id="PTHR42655">
    <property type="entry name" value="GLYCOGEN PHOSPHORYLASE"/>
    <property type="match status" value="1"/>
</dbReference>
<dbReference type="OrthoDB" id="9760804at2"/>
<dbReference type="InterPro" id="IPR011834">
    <property type="entry name" value="Agluc_phsphrylas"/>
</dbReference>
<dbReference type="Pfam" id="PF00343">
    <property type="entry name" value="Phosphorylase"/>
    <property type="match status" value="1"/>
</dbReference>
<keyword evidence="5" id="KW-0021">Allosteric enzyme</keyword>
<comment type="function">
    <text evidence="10">Phosphorylase is an important allosteric enzyme in carbohydrate metabolism. Enzymes from different sources differ in their regulatory mechanisms and in their natural substrates. However, all known phosphorylases share catalytic and structural properties.</text>
</comment>
<evidence type="ECO:0000256" key="11">
    <source>
        <dbReference type="PIRSR" id="PIRSR000460-1"/>
    </source>
</evidence>
<evidence type="ECO:0000256" key="2">
    <source>
        <dbReference type="ARBA" id="ARBA00001933"/>
    </source>
</evidence>
<evidence type="ECO:0000256" key="9">
    <source>
        <dbReference type="ARBA" id="ARBA00023277"/>
    </source>
</evidence>
<keyword evidence="14" id="KW-1185">Reference proteome</keyword>
<name>A0A022KY94_9MICO</name>
<evidence type="ECO:0000256" key="6">
    <source>
        <dbReference type="ARBA" id="ARBA00022676"/>
    </source>
</evidence>
<dbReference type="GO" id="GO:0030170">
    <property type="term" value="F:pyridoxal phosphate binding"/>
    <property type="evidence" value="ECO:0007669"/>
    <property type="project" value="InterPro"/>
</dbReference>
<proteinExistence type="inferred from homology"/>
<accession>A0A022KY94</accession>
<comment type="similarity">
    <text evidence="3">Belongs to the glycogen phosphorylase family.</text>
</comment>
<keyword evidence="6" id="KW-0328">Glycosyltransferase</keyword>
<dbReference type="SUPFAM" id="SSF53756">
    <property type="entry name" value="UDP-Glycosyltransferase/glycogen phosphorylase"/>
    <property type="match status" value="1"/>
</dbReference>
<comment type="caution">
    <text evidence="13">The sequence shown here is derived from an EMBL/GenBank/DDBJ whole genome shotgun (WGS) entry which is preliminary data.</text>
</comment>
<dbReference type="Proteomes" id="UP000019754">
    <property type="component" value="Unassembled WGS sequence"/>
</dbReference>
<evidence type="ECO:0000256" key="8">
    <source>
        <dbReference type="ARBA" id="ARBA00022898"/>
    </source>
</evidence>
<feature type="modified residue" description="N6-(pyridoxal phosphate)lysine" evidence="11">
    <location>
        <position position="617"/>
    </location>
</feature>
<keyword evidence="7" id="KW-0808">Transferase</keyword>
<dbReference type="InterPro" id="IPR024517">
    <property type="entry name" value="Glycogen_phosphorylase_DUF3417"/>
</dbReference>
<dbReference type="EMBL" id="AORC01000005">
    <property type="protein sequence ID" value="EYT50097.1"/>
    <property type="molecule type" value="Genomic_DNA"/>
</dbReference>
<dbReference type="PIRSF" id="PIRSF000460">
    <property type="entry name" value="Pprylas_GlgP"/>
    <property type="match status" value="1"/>
</dbReference>
<dbReference type="PANTHER" id="PTHR42655:SF1">
    <property type="entry name" value="GLYCOGEN PHOSPHORYLASE"/>
    <property type="match status" value="1"/>
</dbReference>
<evidence type="ECO:0000256" key="4">
    <source>
        <dbReference type="ARBA" id="ARBA00012591"/>
    </source>
</evidence>
<comment type="cofactor">
    <cofactor evidence="2">
        <name>pyridoxal 5'-phosphate</name>
        <dbReference type="ChEBI" id="CHEBI:597326"/>
    </cofactor>
</comment>
<feature type="domain" description="DUF3417" evidence="12">
    <location>
        <begin position="13"/>
        <end position="127"/>
    </location>
</feature>
<dbReference type="RefSeq" id="WP_017822662.1">
    <property type="nucleotide sequence ID" value="NZ_AORC01000005.1"/>
</dbReference>
<evidence type="ECO:0000313" key="13">
    <source>
        <dbReference type="EMBL" id="EYT50097.1"/>
    </source>
</evidence>
<dbReference type="HOGENOM" id="CLU_015112_0_0_11"/>
<evidence type="ECO:0000256" key="7">
    <source>
        <dbReference type="ARBA" id="ARBA00022679"/>
    </source>
</evidence>
<dbReference type="STRING" id="1249481.D641_0104765"/>
<dbReference type="InterPro" id="IPR052182">
    <property type="entry name" value="Glycogen/Maltodextrin_Phosph"/>
</dbReference>
<evidence type="ECO:0000259" key="12">
    <source>
        <dbReference type="Pfam" id="PF11897"/>
    </source>
</evidence>
<protein>
    <recommendedName>
        <fullName evidence="4">glycogen phosphorylase</fullName>
        <ecNumber evidence="4">2.4.1.1</ecNumber>
    </recommendedName>
</protein>
<evidence type="ECO:0000313" key="14">
    <source>
        <dbReference type="Proteomes" id="UP000019754"/>
    </source>
</evidence>
<comment type="catalytic activity">
    <reaction evidence="1">
        <text>[(1-&gt;4)-alpha-D-glucosyl](n) + phosphate = [(1-&gt;4)-alpha-D-glucosyl](n-1) + alpha-D-glucose 1-phosphate</text>
        <dbReference type="Rhea" id="RHEA:41732"/>
        <dbReference type="Rhea" id="RHEA-COMP:9584"/>
        <dbReference type="Rhea" id="RHEA-COMP:9586"/>
        <dbReference type="ChEBI" id="CHEBI:15444"/>
        <dbReference type="ChEBI" id="CHEBI:43474"/>
        <dbReference type="ChEBI" id="CHEBI:58601"/>
        <dbReference type="EC" id="2.4.1.1"/>
    </reaction>
</comment>